<protein>
    <recommendedName>
        <fullName evidence="1">DUF6589 domain-containing protein</fullName>
    </recommendedName>
</protein>
<evidence type="ECO:0000259" key="1">
    <source>
        <dbReference type="Pfam" id="PF20231"/>
    </source>
</evidence>
<evidence type="ECO:0000313" key="2">
    <source>
        <dbReference type="EMBL" id="THU97530.1"/>
    </source>
</evidence>
<evidence type="ECO:0000313" key="3">
    <source>
        <dbReference type="Proteomes" id="UP000297245"/>
    </source>
</evidence>
<reference evidence="2 3" key="1">
    <citation type="journal article" date="2019" name="Nat. Ecol. Evol.">
        <title>Megaphylogeny resolves global patterns of mushroom evolution.</title>
        <authorList>
            <person name="Varga T."/>
            <person name="Krizsan K."/>
            <person name="Foldi C."/>
            <person name="Dima B."/>
            <person name="Sanchez-Garcia M."/>
            <person name="Sanchez-Ramirez S."/>
            <person name="Szollosi G.J."/>
            <person name="Szarkandi J.G."/>
            <person name="Papp V."/>
            <person name="Albert L."/>
            <person name="Andreopoulos W."/>
            <person name="Angelini C."/>
            <person name="Antonin V."/>
            <person name="Barry K.W."/>
            <person name="Bougher N.L."/>
            <person name="Buchanan P."/>
            <person name="Buyck B."/>
            <person name="Bense V."/>
            <person name="Catcheside P."/>
            <person name="Chovatia M."/>
            <person name="Cooper J."/>
            <person name="Damon W."/>
            <person name="Desjardin D."/>
            <person name="Finy P."/>
            <person name="Geml J."/>
            <person name="Haridas S."/>
            <person name="Hughes K."/>
            <person name="Justo A."/>
            <person name="Karasinski D."/>
            <person name="Kautmanova I."/>
            <person name="Kiss B."/>
            <person name="Kocsube S."/>
            <person name="Kotiranta H."/>
            <person name="LaButti K.M."/>
            <person name="Lechner B.E."/>
            <person name="Liimatainen K."/>
            <person name="Lipzen A."/>
            <person name="Lukacs Z."/>
            <person name="Mihaltcheva S."/>
            <person name="Morgado L.N."/>
            <person name="Niskanen T."/>
            <person name="Noordeloos M.E."/>
            <person name="Ohm R.A."/>
            <person name="Ortiz-Santana B."/>
            <person name="Ovrebo C."/>
            <person name="Racz N."/>
            <person name="Riley R."/>
            <person name="Savchenko A."/>
            <person name="Shiryaev A."/>
            <person name="Soop K."/>
            <person name="Spirin V."/>
            <person name="Szebenyi C."/>
            <person name="Tomsovsky M."/>
            <person name="Tulloss R.E."/>
            <person name="Uehling J."/>
            <person name="Grigoriev I.V."/>
            <person name="Vagvolgyi C."/>
            <person name="Papp T."/>
            <person name="Martin F.M."/>
            <person name="Miettinen O."/>
            <person name="Hibbett D.S."/>
            <person name="Nagy L.G."/>
        </authorList>
    </citation>
    <scope>NUCLEOTIDE SEQUENCE [LARGE SCALE GENOMIC DNA]</scope>
    <source>
        <strain evidence="2 3">CBS 962.96</strain>
    </source>
</reference>
<keyword evidence="3" id="KW-1185">Reference proteome</keyword>
<dbReference type="Proteomes" id="UP000297245">
    <property type="component" value="Unassembled WGS sequence"/>
</dbReference>
<accession>A0A4S8M618</accession>
<organism evidence="2 3">
    <name type="scientific">Dendrothele bispora (strain CBS 962.96)</name>
    <dbReference type="NCBI Taxonomy" id="1314807"/>
    <lineage>
        <taxon>Eukaryota</taxon>
        <taxon>Fungi</taxon>
        <taxon>Dikarya</taxon>
        <taxon>Basidiomycota</taxon>
        <taxon>Agaricomycotina</taxon>
        <taxon>Agaricomycetes</taxon>
        <taxon>Agaricomycetidae</taxon>
        <taxon>Agaricales</taxon>
        <taxon>Agaricales incertae sedis</taxon>
        <taxon>Dendrothele</taxon>
    </lineage>
</organism>
<dbReference type="AlphaFoldDB" id="A0A4S8M618"/>
<dbReference type="OrthoDB" id="5424058at2759"/>
<dbReference type="Pfam" id="PF20231">
    <property type="entry name" value="DUF6589"/>
    <property type="match status" value="1"/>
</dbReference>
<feature type="domain" description="DUF6589" evidence="1">
    <location>
        <begin position="35"/>
        <end position="71"/>
    </location>
</feature>
<proteinExistence type="predicted"/>
<gene>
    <name evidence="2" type="ORF">K435DRAFT_662626</name>
</gene>
<dbReference type="EMBL" id="ML179154">
    <property type="protein sequence ID" value="THU97530.1"/>
    <property type="molecule type" value="Genomic_DNA"/>
</dbReference>
<dbReference type="InterPro" id="IPR046496">
    <property type="entry name" value="DUF6589"/>
</dbReference>
<sequence>MPYSKRLLELITSRNDSSEYCSHYSDKLTISFSFFRKLFLHNWLVNISGKANSFKEIDLLQEHQNFWLKVCSDHYPY</sequence>
<name>A0A4S8M618_DENBC</name>